<dbReference type="EMBL" id="CM042015">
    <property type="protein sequence ID" value="KAI3708955.1"/>
    <property type="molecule type" value="Genomic_DNA"/>
</dbReference>
<evidence type="ECO:0000313" key="2">
    <source>
        <dbReference type="Proteomes" id="UP001055811"/>
    </source>
</evidence>
<accession>A0ACB9AKI6</accession>
<organism evidence="1 2">
    <name type="scientific">Cichorium intybus</name>
    <name type="common">Chicory</name>
    <dbReference type="NCBI Taxonomy" id="13427"/>
    <lineage>
        <taxon>Eukaryota</taxon>
        <taxon>Viridiplantae</taxon>
        <taxon>Streptophyta</taxon>
        <taxon>Embryophyta</taxon>
        <taxon>Tracheophyta</taxon>
        <taxon>Spermatophyta</taxon>
        <taxon>Magnoliopsida</taxon>
        <taxon>eudicotyledons</taxon>
        <taxon>Gunneridae</taxon>
        <taxon>Pentapetalae</taxon>
        <taxon>asterids</taxon>
        <taxon>campanulids</taxon>
        <taxon>Asterales</taxon>
        <taxon>Asteraceae</taxon>
        <taxon>Cichorioideae</taxon>
        <taxon>Cichorieae</taxon>
        <taxon>Cichoriinae</taxon>
        <taxon>Cichorium</taxon>
    </lineage>
</organism>
<gene>
    <name evidence="1" type="ORF">L2E82_38575</name>
</gene>
<protein>
    <submittedName>
        <fullName evidence="1">Uncharacterized protein</fullName>
    </submittedName>
</protein>
<keyword evidence="2" id="KW-1185">Reference proteome</keyword>
<reference evidence="1 2" key="2">
    <citation type="journal article" date="2022" name="Mol. Ecol. Resour.">
        <title>The genomes of chicory, endive, great burdock and yacon provide insights into Asteraceae paleo-polyploidization history and plant inulin production.</title>
        <authorList>
            <person name="Fan W."/>
            <person name="Wang S."/>
            <person name="Wang H."/>
            <person name="Wang A."/>
            <person name="Jiang F."/>
            <person name="Liu H."/>
            <person name="Zhao H."/>
            <person name="Xu D."/>
            <person name="Zhang Y."/>
        </authorList>
    </citation>
    <scope>NUCLEOTIDE SEQUENCE [LARGE SCALE GENOMIC DNA]</scope>
    <source>
        <strain evidence="2">cv. Punajuju</strain>
        <tissue evidence="1">Leaves</tissue>
    </source>
</reference>
<comment type="caution">
    <text evidence="1">The sequence shown here is derived from an EMBL/GenBank/DDBJ whole genome shotgun (WGS) entry which is preliminary data.</text>
</comment>
<evidence type="ECO:0000313" key="1">
    <source>
        <dbReference type="EMBL" id="KAI3708955.1"/>
    </source>
</evidence>
<dbReference type="Proteomes" id="UP001055811">
    <property type="component" value="Linkage Group LG07"/>
</dbReference>
<name>A0ACB9AKI6_CICIN</name>
<reference evidence="2" key="1">
    <citation type="journal article" date="2022" name="Mol. Ecol. Resour.">
        <title>The genomes of chicory, endive, great burdock and yacon provide insights into Asteraceae palaeo-polyploidization history and plant inulin production.</title>
        <authorList>
            <person name="Fan W."/>
            <person name="Wang S."/>
            <person name="Wang H."/>
            <person name="Wang A."/>
            <person name="Jiang F."/>
            <person name="Liu H."/>
            <person name="Zhao H."/>
            <person name="Xu D."/>
            <person name="Zhang Y."/>
        </authorList>
    </citation>
    <scope>NUCLEOTIDE SEQUENCE [LARGE SCALE GENOMIC DNA]</scope>
    <source>
        <strain evidence="2">cv. Punajuju</strain>
    </source>
</reference>
<proteinExistence type="predicted"/>
<sequence>MSGKDCVSSSNKNESAVFEKVQAWDAMTDLAEPSSKLSESGEFYIIEDPSGLGKENPHSETSSFRSYAGVLANRETCPPSGPETSAEQTNQEKSPKDEEDYWEIVVKKESPRQKHDYTSENTANKQYLRGDGYQRCRYKANQIWDLVKSLKDQAIKARADRRWNDADDLENQARMHEKTAQQADESASQQMKALARICLI</sequence>